<dbReference type="HAMAP" id="MF_00461">
    <property type="entry name" value="RsxC_RnfC"/>
    <property type="match status" value="1"/>
</dbReference>
<keyword evidence="4 8" id="KW-0677">Repeat</keyword>
<dbReference type="AlphaFoldDB" id="A0AAE4I3Q1"/>
<proteinExistence type="inferred from homology"/>
<feature type="binding site" evidence="8">
    <location>
        <position position="367"/>
    </location>
    <ligand>
        <name>[4Fe-4S] cluster</name>
        <dbReference type="ChEBI" id="CHEBI:49883"/>
        <label>1</label>
    </ligand>
</feature>
<dbReference type="InterPro" id="IPR010208">
    <property type="entry name" value="Ion_transpt_RnfC/RsxC"/>
</dbReference>
<evidence type="ECO:0000313" key="11">
    <source>
        <dbReference type="Proteomes" id="UP001180842"/>
    </source>
</evidence>
<keyword evidence="8" id="KW-0472">Membrane</keyword>
<feature type="binding site" evidence="8">
    <location>
        <position position="377"/>
    </location>
    <ligand>
        <name>[4Fe-4S] cluster</name>
        <dbReference type="ChEBI" id="CHEBI:49883"/>
        <label>2</label>
    </ligand>
</feature>
<evidence type="ECO:0000256" key="1">
    <source>
        <dbReference type="ARBA" id="ARBA00022448"/>
    </source>
</evidence>
<feature type="binding site" evidence="8">
    <location>
        <position position="370"/>
    </location>
    <ligand>
        <name>[4Fe-4S] cluster</name>
        <dbReference type="ChEBI" id="CHEBI:49883"/>
        <label>1</label>
    </ligand>
</feature>
<evidence type="ECO:0000256" key="2">
    <source>
        <dbReference type="ARBA" id="ARBA00022485"/>
    </source>
</evidence>
<keyword evidence="8" id="KW-1003">Cell membrane</keyword>
<comment type="subcellular location">
    <subcellularLocation>
        <location evidence="8">Cell membrane</location>
        <topology evidence="8">Peripheral membrane protein</topology>
    </subcellularLocation>
</comment>
<evidence type="ECO:0000256" key="8">
    <source>
        <dbReference type="HAMAP-Rule" id="MF_00461"/>
    </source>
</evidence>
<dbReference type="SUPFAM" id="SSF46548">
    <property type="entry name" value="alpha-helical ferredoxin"/>
    <property type="match status" value="1"/>
</dbReference>
<evidence type="ECO:0000313" key="10">
    <source>
        <dbReference type="EMBL" id="MDT2737400.1"/>
    </source>
</evidence>
<feature type="domain" description="4Fe-4S ferredoxin-type" evidence="9">
    <location>
        <begin position="358"/>
        <end position="387"/>
    </location>
</feature>
<keyword evidence="3 8" id="KW-0479">Metal-binding</keyword>
<gene>
    <name evidence="10" type="primary">rsxC</name>
    <name evidence="8" type="synonym">rnfC</name>
    <name evidence="10" type="ORF">P7H00_09695</name>
</gene>
<dbReference type="Pfam" id="PF13237">
    <property type="entry name" value="Fer4_10"/>
    <property type="match status" value="1"/>
</dbReference>
<keyword evidence="7 8" id="KW-0411">Iron-sulfur</keyword>
<dbReference type="EC" id="7.-.-.-" evidence="8"/>
<feature type="binding site" evidence="8">
    <location>
        <position position="373"/>
    </location>
    <ligand>
        <name>[4Fe-4S] cluster</name>
        <dbReference type="ChEBI" id="CHEBI:49883"/>
        <label>1</label>
    </ligand>
</feature>
<dbReference type="GO" id="GO:0009055">
    <property type="term" value="F:electron transfer activity"/>
    <property type="evidence" value="ECO:0007669"/>
    <property type="project" value="InterPro"/>
</dbReference>
<dbReference type="Pfam" id="PF01512">
    <property type="entry name" value="Complex1_51K"/>
    <property type="match status" value="1"/>
</dbReference>
<dbReference type="InterPro" id="IPR026902">
    <property type="entry name" value="RnfC_N"/>
</dbReference>
<dbReference type="EMBL" id="JARQAI010000013">
    <property type="protein sequence ID" value="MDT2737400.1"/>
    <property type="molecule type" value="Genomic_DNA"/>
</dbReference>
<evidence type="ECO:0000256" key="3">
    <source>
        <dbReference type="ARBA" id="ARBA00022723"/>
    </source>
</evidence>
<comment type="function">
    <text evidence="8">Part of a membrane-bound complex that couples electron transfer with translocation of ions across the membrane.</text>
</comment>
<dbReference type="InterPro" id="IPR017900">
    <property type="entry name" value="4Fe4S_Fe_S_CS"/>
</dbReference>
<keyword evidence="1 8" id="KW-0813">Transport</keyword>
<protein>
    <recommendedName>
        <fullName evidence="8">Ion-translocating oxidoreductase complex subunit C</fullName>
        <ecNumber evidence="8">7.-.-.-</ecNumber>
    </recommendedName>
    <alternativeName>
        <fullName evidence="8">Rnf electron transport complex subunit C</fullName>
    </alternativeName>
</protein>
<evidence type="ECO:0000256" key="4">
    <source>
        <dbReference type="ARBA" id="ARBA00022737"/>
    </source>
</evidence>
<dbReference type="PROSITE" id="PS00198">
    <property type="entry name" value="4FE4S_FER_1"/>
    <property type="match status" value="2"/>
</dbReference>
<dbReference type="PANTHER" id="PTHR43034:SF2">
    <property type="entry name" value="ION-TRANSLOCATING OXIDOREDUCTASE COMPLEX SUBUNIT C"/>
    <property type="match status" value="1"/>
</dbReference>
<dbReference type="GO" id="GO:0022900">
    <property type="term" value="P:electron transport chain"/>
    <property type="evidence" value="ECO:0007669"/>
    <property type="project" value="UniProtKB-UniRule"/>
</dbReference>
<keyword evidence="2 8" id="KW-0004">4Fe-4S</keyword>
<dbReference type="Gene3D" id="3.30.70.20">
    <property type="match status" value="1"/>
</dbReference>
<organism evidence="10 11">
    <name type="scientific">Enterococcus pseudoavium</name>
    <dbReference type="NCBI Taxonomy" id="44007"/>
    <lineage>
        <taxon>Bacteria</taxon>
        <taxon>Bacillati</taxon>
        <taxon>Bacillota</taxon>
        <taxon>Bacilli</taxon>
        <taxon>Lactobacillales</taxon>
        <taxon>Enterococcaceae</taxon>
        <taxon>Enterococcus</taxon>
    </lineage>
</organism>
<dbReference type="GO" id="GO:0005886">
    <property type="term" value="C:plasma membrane"/>
    <property type="evidence" value="ECO:0007669"/>
    <property type="project" value="UniProtKB-SubCell"/>
</dbReference>
<feature type="binding site" evidence="8">
    <location>
        <position position="412"/>
    </location>
    <ligand>
        <name>[4Fe-4S] cluster</name>
        <dbReference type="ChEBI" id="CHEBI:49883"/>
        <label>2</label>
    </ligand>
</feature>
<evidence type="ECO:0000256" key="5">
    <source>
        <dbReference type="ARBA" id="ARBA00022982"/>
    </source>
</evidence>
<keyword evidence="8" id="KW-1278">Translocase</keyword>
<reference evidence="10" key="1">
    <citation type="submission" date="2023-03" db="EMBL/GenBank/DDBJ databases">
        <authorList>
            <person name="Shen W."/>
            <person name="Cai J."/>
        </authorList>
    </citation>
    <scope>NUCLEOTIDE SEQUENCE</scope>
    <source>
        <strain evidence="10">P69-2</strain>
    </source>
</reference>
<accession>A0AAE4I3Q1</accession>
<comment type="cofactor">
    <cofactor evidence="8">
        <name>[4Fe-4S] cluster</name>
        <dbReference type="ChEBI" id="CHEBI:49883"/>
    </cofactor>
    <text evidence="8">Binds 2 [4Fe-4S] clusters per subunit.</text>
</comment>
<comment type="similarity">
    <text evidence="8">Belongs to the 4Fe4S bacterial-type ferredoxin family. RnfC subfamily.</text>
</comment>
<feature type="binding site" evidence="8">
    <location>
        <position position="416"/>
    </location>
    <ligand>
        <name>[4Fe-4S] cluster</name>
        <dbReference type="ChEBI" id="CHEBI:49883"/>
        <label>1</label>
    </ligand>
</feature>
<dbReference type="InterPro" id="IPR019554">
    <property type="entry name" value="Soluble_ligand-bd"/>
</dbReference>
<dbReference type="GO" id="GO:0046872">
    <property type="term" value="F:metal ion binding"/>
    <property type="evidence" value="ECO:0007669"/>
    <property type="project" value="UniProtKB-KW"/>
</dbReference>
<dbReference type="RefSeq" id="WP_311797151.1">
    <property type="nucleotide sequence ID" value="NZ_JARQAI010000013.1"/>
</dbReference>
<keyword evidence="5 8" id="KW-0249">Electron transport</keyword>
<dbReference type="PROSITE" id="PS51379">
    <property type="entry name" value="4FE4S_FER_2"/>
    <property type="match status" value="1"/>
</dbReference>
<dbReference type="PANTHER" id="PTHR43034">
    <property type="entry name" value="ION-TRANSLOCATING OXIDOREDUCTASE COMPLEX SUBUNIT C"/>
    <property type="match status" value="1"/>
</dbReference>
<dbReference type="Proteomes" id="UP001180842">
    <property type="component" value="Unassembled WGS sequence"/>
</dbReference>
<sequence length="438" mass="47955">MKKKRFKGGIDLHKDRALSLRGLVDYKNVEYIHPKKVYIPVQQHIGEPAEVIVSLGERVFLGQPIARMEEGLGANVHASISGEIIGIEEIDQGQGDEMTCVIIENDFREQPREIHHETIEELTSAMIVERVEAAGVVGLGGATFPSHVKLNPREVIHTCIFNGAECEPLLMADAALMVTEGEKLLKGCELVLKAVTAKIGIIAIENDKQEAIDVMQALCQNNPKITVMEVPSIYPQGSTELLFKAITGKEAPADGSTRDLGYLIINVATTVAVFEAIDPGIPLSHRICSVVGDVKEQKNVYFPIETSIEEMIDFCGGFDGKPSKIITGGFMMGKTVDTLAASLTKSANGLIVINEFHDQDSTPPSPCILCARCVEACPIGLLPHQLEKSYLKENWQRLEKLYVTSCINCGCCTYICPARRHLAEHIIAGQKVIKERRG</sequence>
<evidence type="ECO:0000256" key="6">
    <source>
        <dbReference type="ARBA" id="ARBA00023004"/>
    </source>
</evidence>
<dbReference type="InterPro" id="IPR011538">
    <property type="entry name" value="Nuo51_FMN-bd"/>
</dbReference>
<dbReference type="GO" id="GO:0051539">
    <property type="term" value="F:4 iron, 4 sulfur cluster binding"/>
    <property type="evidence" value="ECO:0007669"/>
    <property type="project" value="UniProtKB-KW"/>
</dbReference>
<comment type="subunit">
    <text evidence="8">The complex is composed of six subunits: RnfA, RnfB, RnfC, RnfD, RnfE and RnfG.</text>
</comment>
<name>A0AAE4I3Q1_9ENTE</name>
<keyword evidence="6 8" id="KW-0408">Iron</keyword>
<dbReference type="Pfam" id="PF10531">
    <property type="entry name" value="SLBB"/>
    <property type="match status" value="1"/>
</dbReference>
<dbReference type="InterPro" id="IPR037225">
    <property type="entry name" value="Nuo51_FMN-bd_sf"/>
</dbReference>
<evidence type="ECO:0000259" key="9">
    <source>
        <dbReference type="PROSITE" id="PS51379"/>
    </source>
</evidence>
<dbReference type="NCBIfam" id="NF003454">
    <property type="entry name" value="PRK05035.1"/>
    <property type="match status" value="1"/>
</dbReference>
<dbReference type="Gene3D" id="3.40.50.11540">
    <property type="entry name" value="NADH-ubiquinone oxidoreductase 51kDa subunit"/>
    <property type="match status" value="1"/>
</dbReference>
<dbReference type="NCBIfam" id="TIGR01945">
    <property type="entry name" value="rnfC"/>
    <property type="match status" value="1"/>
</dbReference>
<dbReference type="SUPFAM" id="SSF142019">
    <property type="entry name" value="Nqo1 FMN-binding domain-like"/>
    <property type="match status" value="1"/>
</dbReference>
<dbReference type="InterPro" id="IPR017896">
    <property type="entry name" value="4Fe4S_Fe-S-bd"/>
</dbReference>
<comment type="caution">
    <text evidence="10">The sequence shown here is derived from an EMBL/GenBank/DDBJ whole genome shotgun (WGS) entry which is preliminary data.</text>
</comment>
<dbReference type="Pfam" id="PF13375">
    <property type="entry name" value="RnfC_N"/>
    <property type="match status" value="1"/>
</dbReference>
<feature type="binding site" evidence="8">
    <location>
        <position position="409"/>
    </location>
    <ligand>
        <name>[4Fe-4S] cluster</name>
        <dbReference type="ChEBI" id="CHEBI:49883"/>
        <label>2</label>
    </ligand>
</feature>
<feature type="binding site" evidence="8">
    <location>
        <position position="406"/>
    </location>
    <ligand>
        <name>[4Fe-4S] cluster</name>
        <dbReference type="ChEBI" id="CHEBI:49883"/>
        <label>2</label>
    </ligand>
</feature>
<evidence type="ECO:0000256" key="7">
    <source>
        <dbReference type="ARBA" id="ARBA00023014"/>
    </source>
</evidence>